<feature type="transmembrane region" description="Helical" evidence="1">
    <location>
        <begin position="107"/>
        <end position="126"/>
    </location>
</feature>
<dbReference type="InterPro" id="IPR012867">
    <property type="entry name" value="DUF1648"/>
</dbReference>
<evidence type="ECO:0000313" key="4">
    <source>
        <dbReference type="Proteomes" id="UP000295375"/>
    </source>
</evidence>
<dbReference type="Pfam" id="PF07853">
    <property type="entry name" value="DUF1648"/>
    <property type="match status" value="1"/>
</dbReference>
<organism evidence="3 4">
    <name type="scientific">Permianibacter aggregans</name>
    <dbReference type="NCBI Taxonomy" id="1510150"/>
    <lineage>
        <taxon>Bacteria</taxon>
        <taxon>Pseudomonadati</taxon>
        <taxon>Pseudomonadota</taxon>
        <taxon>Gammaproteobacteria</taxon>
        <taxon>Pseudomonadales</taxon>
        <taxon>Pseudomonadaceae</taxon>
        <taxon>Permianibacter</taxon>
    </lineage>
</organism>
<dbReference type="OrthoDB" id="197163at2"/>
<proteinExistence type="predicted"/>
<keyword evidence="1" id="KW-1133">Transmembrane helix</keyword>
<keyword evidence="4" id="KW-1185">Reference proteome</keyword>
<accession>A0A4V3D7T2</accession>
<sequence length="173" mass="19830">MLNSWSIPKFLYGVLLVVHATLIALTLENLPDPFATHFNTANEPDRWLSHHQYWLVQALISVITPALLVMLLSLSNRLPSYLINLPNKDYWLHPDRQAETQRTIIRFGWWMACIIIAFCSGMHYNLVVANQGKTPTLHGRLLLITVALFIFAIVVWLKQLHREFSAPDNSSSI</sequence>
<comment type="caution">
    <text evidence="3">The sequence shown here is derived from an EMBL/GenBank/DDBJ whole genome shotgun (WGS) entry which is preliminary data.</text>
</comment>
<evidence type="ECO:0000259" key="2">
    <source>
        <dbReference type="Pfam" id="PF07853"/>
    </source>
</evidence>
<evidence type="ECO:0000313" key="3">
    <source>
        <dbReference type="EMBL" id="TDQ49067.1"/>
    </source>
</evidence>
<feature type="transmembrane region" description="Helical" evidence="1">
    <location>
        <begin position="54"/>
        <end position="74"/>
    </location>
</feature>
<feature type="domain" description="DUF1648" evidence="2">
    <location>
        <begin position="16"/>
        <end position="59"/>
    </location>
</feature>
<dbReference type="AlphaFoldDB" id="A0A4V3D7T2"/>
<gene>
    <name evidence="3" type="ORF">EV696_10541</name>
</gene>
<dbReference type="EMBL" id="SNYM01000005">
    <property type="protein sequence ID" value="TDQ49067.1"/>
    <property type="molecule type" value="Genomic_DNA"/>
</dbReference>
<name>A0A4V3D7T2_9GAMM</name>
<protein>
    <submittedName>
        <fullName evidence="3">Uncharacterized protein DUF1648</fullName>
    </submittedName>
</protein>
<evidence type="ECO:0000256" key="1">
    <source>
        <dbReference type="SAM" id="Phobius"/>
    </source>
</evidence>
<reference evidence="3 4" key="1">
    <citation type="submission" date="2019-03" db="EMBL/GenBank/DDBJ databases">
        <title>Genomic Encyclopedia of Type Strains, Phase IV (KMG-IV): sequencing the most valuable type-strain genomes for metagenomic binning, comparative biology and taxonomic classification.</title>
        <authorList>
            <person name="Goeker M."/>
        </authorList>
    </citation>
    <scope>NUCLEOTIDE SEQUENCE [LARGE SCALE GENOMIC DNA]</scope>
    <source>
        <strain evidence="3 4">DSM 103792</strain>
    </source>
</reference>
<dbReference type="RefSeq" id="WP_133589356.1">
    <property type="nucleotide sequence ID" value="NZ_CP037953.1"/>
</dbReference>
<dbReference type="Proteomes" id="UP000295375">
    <property type="component" value="Unassembled WGS sequence"/>
</dbReference>
<feature type="transmembrane region" description="Helical" evidence="1">
    <location>
        <begin position="7"/>
        <end position="27"/>
    </location>
</feature>
<keyword evidence="1" id="KW-0812">Transmembrane</keyword>
<feature type="transmembrane region" description="Helical" evidence="1">
    <location>
        <begin position="138"/>
        <end position="157"/>
    </location>
</feature>
<keyword evidence="1" id="KW-0472">Membrane</keyword>